<organism evidence="2 3">
    <name type="scientific">Tulasnella calospora MUT 4182</name>
    <dbReference type="NCBI Taxonomy" id="1051891"/>
    <lineage>
        <taxon>Eukaryota</taxon>
        <taxon>Fungi</taxon>
        <taxon>Dikarya</taxon>
        <taxon>Basidiomycota</taxon>
        <taxon>Agaricomycotina</taxon>
        <taxon>Agaricomycetes</taxon>
        <taxon>Cantharellales</taxon>
        <taxon>Tulasnellaceae</taxon>
        <taxon>Tulasnella</taxon>
    </lineage>
</organism>
<proteinExistence type="predicted"/>
<evidence type="ECO:0000313" key="2">
    <source>
        <dbReference type="EMBL" id="KIO33432.1"/>
    </source>
</evidence>
<accession>A0A0C3MID8</accession>
<dbReference type="AlphaFoldDB" id="A0A0C3MID8"/>
<dbReference type="HOGENOM" id="CLU_593369_0_0_1"/>
<feature type="compositionally biased region" description="Low complexity" evidence="1">
    <location>
        <begin position="196"/>
        <end position="210"/>
    </location>
</feature>
<sequence length="475" mass="51666">MPKAADPVVIPPLSNIDGKFTCIGNGLLYEGHPRDKPETLRVLLMPTPGGEAIGDRARPKAWWTAQAIFYELPCPKTASIPTIRALLEAAVKSNSLALSKKIKDLENKSNREFKKLNKEVLEKTGAGPSTGGAKASKPADKASKPAEKASKPAEKASKPSEKAATKATAPKPAKVPKAVAEKVPKPTPAPKPPKVKAPTGASASVAGTASKPRKPAIKVEQQDIKPKGKSKRTADEAFASQDTVGNQGSSPAKRPRPKKTLRPKEAADPTPAPPSSWPTETYASDGWGPSGSNYYDNDGDYKMGSEYYKEDDYDELPPRNRAVPPPGSDFIAGSWVVSCPYIFSQWGHNTHLTTHYTFNIVRTNGRTHIAADFELGILHGSLRSKTLEGRPDGAYVTFEWVGQEEDGPVLPPRAEQTGYIKFLKDGTCKGKINGIDLCGDGVDFEAWWTGPPQRNQWRWEDYDEEAYEEARVGRW</sequence>
<dbReference type="Proteomes" id="UP000054248">
    <property type="component" value="Unassembled WGS sequence"/>
</dbReference>
<name>A0A0C3MID8_9AGAM</name>
<reference evidence="3" key="2">
    <citation type="submission" date="2015-01" db="EMBL/GenBank/DDBJ databases">
        <title>Evolutionary Origins and Diversification of the Mycorrhizal Mutualists.</title>
        <authorList>
            <consortium name="DOE Joint Genome Institute"/>
            <consortium name="Mycorrhizal Genomics Consortium"/>
            <person name="Kohler A."/>
            <person name="Kuo A."/>
            <person name="Nagy L.G."/>
            <person name="Floudas D."/>
            <person name="Copeland A."/>
            <person name="Barry K.W."/>
            <person name="Cichocki N."/>
            <person name="Veneault-Fourrey C."/>
            <person name="LaButti K."/>
            <person name="Lindquist E.A."/>
            <person name="Lipzen A."/>
            <person name="Lundell T."/>
            <person name="Morin E."/>
            <person name="Murat C."/>
            <person name="Riley R."/>
            <person name="Ohm R."/>
            <person name="Sun H."/>
            <person name="Tunlid A."/>
            <person name="Henrissat B."/>
            <person name="Grigoriev I.V."/>
            <person name="Hibbett D.S."/>
            <person name="Martin F."/>
        </authorList>
    </citation>
    <scope>NUCLEOTIDE SEQUENCE [LARGE SCALE GENOMIC DNA]</scope>
    <source>
        <strain evidence="3">MUT 4182</strain>
    </source>
</reference>
<keyword evidence="3" id="KW-1185">Reference proteome</keyword>
<feature type="compositionally biased region" description="Low complexity" evidence="1">
    <location>
        <begin position="165"/>
        <end position="178"/>
    </location>
</feature>
<evidence type="ECO:0000256" key="1">
    <source>
        <dbReference type="SAM" id="MobiDB-lite"/>
    </source>
</evidence>
<evidence type="ECO:0000313" key="3">
    <source>
        <dbReference type="Proteomes" id="UP000054248"/>
    </source>
</evidence>
<dbReference type="OrthoDB" id="4121058at2759"/>
<reference evidence="2 3" key="1">
    <citation type="submission" date="2014-04" db="EMBL/GenBank/DDBJ databases">
        <authorList>
            <consortium name="DOE Joint Genome Institute"/>
            <person name="Kuo A."/>
            <person name="Girlanda M."/>
            <person name="Perotto S."/>
            <person name="Kohler A."/>
            <person name="Nagy L.G."/>
            <person name="Floudas D."/>
            <person name="Copeland A."/>
            <person name="Barry K.W."/>
            <person name="Cichocki N."/>
            <person name="Veneault-Fourrey C."/>
            <person name="LaButti K."/>
            <person name="Lindquist E.A."/>
            <person name="Lipzen A."/>
            <person name="Lundell T."/>
            <person name="Morin E."/>
            <person name="Murat C."/>
            <person name="Sun H."/>
            <person name="Tunlid A."/>
            <person name="Henrissat B."/>
            <person name="Grigoriev I.V."/>
            <person name="Hibbett D.S."/>
            <person name="Martin F."/>
            <person name="Nordberg H.P."/>
            <person name="Cantor M.N."/>
            <person name="Hua S.X."/>
        </authorList>
    </citation>
    <scope>NUCLEOTIDE SEQUENCE [LARGE SCALE GENOMIC DNA]</scope>
    <source>
        <strain evidence="2 3">MUT 4182</strain>
    </source>
</reference>
<dbReference type="EMBL" id="KN822948">
    <property type="protein sequence ID" value="KIO33432.1"/>
    <property type="molecule type" value="Genomic_DNA"/>
</dbReference>
<protein>
    <submittedName>
        <fullName evidence="2">Uncharacterized protein</fullName>
    </submittedName>
</protein>
<feature type="compositionally biased region" description="Polar residues" evidence="1">
    <location>
        <begin position="240"/>
        <end position="250"/>
    </location>
</feature>
<feature type="region of interest" description="Disordered" evidence="1">
    <location>
        <begin position="116"/>
        <end position="291"/>
    </location>
</feature>
<dbReference type="STRING" id="1051891.A0A0C3MID8"/>
<feature type="compositionally biased region" description="Basic and acidic residues" evidence="1">
    <location>
        <begin position="137"/>
        <end position="164"/>
    </location>
</feature>
<gene>
    <name evidence="2" type="ORF">M407DRAFT_17693</name>
</gene>